<dbReference type="EMBL" id="JANPWB010000002">
    <property type="protein sequence ID" value="KAJ1208753.1"/>
    <property type="molecule type" value="Genomic_DNA"/>
</dbReference>
<feature type="compositionally biased region" description="Polar residues" evidence="1">
    <location>
        <begin position="178"/>
        <end position="192"/>
    </location>
</feature>
<comment type="caution">
    <text evidence="2">The sequence shown here is derived from an EMBL/GenBank/DDBJ whole genome shotgun (WGS) entry which is preliminary data.</text>
</comment>
<feature type="region of interest" description="Disordered" evidence="1">
    <location>
        <begin position="1"/>
        <end position="199"/>
    </location>
</feature>
<protein>
    <submittedName>
        <fullName evidence="2">Uncharacterized protein</fullName>
    </submittedName>
</protein>
<evidence type="ECO:0000313" key="3">
    <source>
        <dbReference type="Proteomes" id="UP001066276"/>
    </source>
</evidence>
<organism evidence="2 3">
    <name type="scientific">Pleurodeles waltl</name>
    <name type="common">Iberian ribbed newt</name>
    <dbReference type="NCBI Taxonomy" id="8319"/>
    <lineage>
        <taxon>Eukaryota</taxon>
        <taxon>Metazoa</taxon>
        <taxon>Chordata</taxon>
        <taxon>Craniata</taxon>
        <taxon>Vertebrata</taxon>
        <taxon>Euteleostomi</taxon>
        <taxon>Amphibia</taxon>
        <taxon>Batrachia</taxon>
        <taxon>Caudata</taxon>
        <taxon>Salamandroidea</taxon>
        <taxon>Salamandridae</taxon>
        <taxon>Pleurodelinae</taxon>
        <taxon>Pleurodeles</taxon>
    </lineage>
</organism>
<keyword evidence="3" id="KW-1185">Reference proteome</keyword>
<accession>A0AAV7W5R4</accession>
<reference evidence="2" key="1">
    <citation type="journal article" date="2022" name="bioRxiv">
        <title>Sequencing and chromosome-scale assembly of the giantPleurodeles waltlgenome.</title>
        <authorList>
            <person name="Brown T."/>
            <person name="Elewa A."/>
            <person name="Iarovenko S."/>
            <person name="Subramanian E."/>
            <person name="Araus A.J."/>
            <person name="Petzold A."/>
            <person name="Susuki M."/>
            <person name="Suzuki K.-i.T."/>
            <person name="Hayashi T."/>
            <person name="Toyoda A."/>
            <person name="Oliveira C."/>
            <person name="Osipova E."/>
            <person name="Leigh N.D."/>
            <person name="Simon A."/>
            <person name="Yun M.H."/>
        </authorList>
    </citation>
    <scope>NUCLEOTIDE SEQUENCE</scope>
    <source>
        <strain evidence="2">20211129_DDA</strain>
        <tissue evidence="2">Liver</tissue>
    </source>
</reference>
<proteinExistence type="predicted"/>
<dbReference type="AlphaFoldDB" id="A0AAV7W5R4"/>
<dbReference type="Proteomes" id="UP001066276">
    <property type="component" value="Chromosome 1_2"/>
</dbReference>
<evidence type="ECO:0000256" key="1">
    <source>
        <dbReference type="SAM" id="MobiDB-lite"/>
    </source>
</evidence>
<feature type="compositionally biased region" description="Basic residues" evidence="1">
    <location>
        <begin position="31"/>
        <end position="41"/>
    </location>
</feature>
<sequence>MAKSLPPCSPPRGHNCGHSLQYGASQVLPRHAAHAQARPRKTTADRLSRRLARPCEPQYTAGPCTWGPKGGPATPHRRLRLSPGSPPPAPGTRMAAPASGGQNSRARRRSRSPGPYLLCLLPPAAQSATPADPAGPLGMPPTAGPLNAAGTTELHARRQRAQPRRARCCSPHAPSVARPTSLSGSRTFSPLPSAQGDPD</sequence>
<gene>
    <name evidence="2" type="ORF">NDU88_004136</name>
</gene>
<evidence type="ECO:0000313" key="2">
    <source>
        <dbReference type="EMBL" id="KAJ1208753.1"/>
    </source>
</evidence>
<feature type="compositionally biased region" description="Basic residues" evidence="1">
    <location>
        <begin position="157"/>
        <end position="167"/>
    </location>
</feature>
<name>A0AAV7W5R4_PLEWA</name>